<gene>
    <name evidence="1" type="ORF">SH601_07070</name>
</gene>
<reference evidence="1" key="1">
    <citation type="submission" date="2023-11" db="EMBL/GenBank/DDBJ databases">
        <title>Gracilibacillus pellucida a moderately halophilic bacterium isolated from saline soil in Xinjiang province.</title>
        <authorList>
            <person name="Zhang Z."/>
            <person name="Tan F."/>
            <person name="Wang Y."/>
            <person name="Xia M."/>
        </authorList>
    </citation>
    <scope>NUCLEOTIDE SEQUENCE</scope>
    <source>
        <strain evidence="1">S3-1-1</strain>
    </source>
</reference>
<evidence type="ECO:0000313" key="1">
    <source>
        <dbReference type="EMBL" id="MDX8045748.1"/>
    </source>
</evidence>
<proteinExistence type="predicted"/>
<comment type="caution">
    <text evidence="1">The sequence shown here is derived from an EMBL/GenBank/DDBJ whole genome shotgun (WGS) entry which is preliminary data.</text>
</comment>
<evidence type="ECO:0000313" key="2">
    <source>
        <dbReference type="Proteomes" id="UP001277972"/>
    </source>
</evidence>
<keyword evidence="2" id="KW-1185">Reference proteome</keyword>
<name>A0ACC6M450_9BACI</name>
<protein>
    <submittedName>
        <fullName evidence="1">Pectinesterase family protein</fullName>
    </submittedName>
</protein>
<accession>A0ACC6M450</accession>
<sequence length="335" mass="37665">MSYDITKVEEKYQLTIDLIVDQHSKVDEIQGKKVYTTVASALSSIEDGAGNIFIAKGIYYEKLEITSPSVTLVGEDRDQTILTYDVASGTKKDDGSTYGTFESASVIVKQANFTAYHLTFANGFDYMAEYTKNENDETRMKNVQAVAFRTAEASNHTKIIGCRFKGYQDTLLVDKGTHYFKDCMIEGAVDFIFGAGQAVFEECDIISLDRGESFNNGYITAASTSIHTPYGYLFEACHLLKESATMKNETVYLGRPWHPGGDPDAQASVLFYRCNMDGHIKREAWTEMGGFSPMDARLYEYQNQGEGSAVNENRRELPENEADAFRHYLRERCIK</sequence>
<organism evidence="1 2">
    <name type="scientific">Gracilibacillus pellucidus</name>
    <dbReference type="NCBI Taxonomy" id="3095368"/>
    <lineage>
        <taxon>Bacteria</taxon>
        <taxon>Bacillati</taxon>
        <taxon>Bacillota</taxon>
        <taxon>Bacilli</taxon>
        <taxon>Bacillales</taxon>
        <taxon>Bacillaceae</taxon>
        <taxon>Gracilibacillus</taxon>
    </lineage>
</organism>
<dbReference type="Proteomes" id="UP001277972">
    <property type="component" value="Unassembled WGS sequence"/>
</dbReference>
<dbReference type="EMBL" id="JAWZSR010000003">
    <property type="protein sequence ID" value="MDX8045748.1"/>
    <property type="molecule type" value="Genomic_DNA"/>
</dbReference>